<dbReference type="EMBL" id="GBXM01038376">
    <property type="protein sequence ID" value="JAH70201.1"/>
    <property type="molecule type" value="Transcribed_RNA"/>
</dbReference>
<organism evidence="1">
    <name type="scientific">Anguilla anguilla</name>
    <name type="common">European freshwater eel</name>
    <name type="synonym">Muraena anguilla</name>
    <dbReference type="NCBI Taxonomy" id="7936"/>
    <lineage>
        <taxon>Eukaryota</taxon>
        <taxon>Metazoa</taxon>
        <taxon>Chordata</taxon>
        <taxon>Craniata</taxon>
        <taxon>Vertebrata</taxon>
        <taxon>Euteleostomi</taxon>
        <taxon>Actinopterygii</taxon>
        <taxon>Neopterygii</taxon>
        <taxon>Teleostei</taxon>
        <taxon>Anguilliformes</taxon>
        <taxon>Anguillidae</taxon>
        <taxon>Anguilla</taxon>
    </lineage>
</organism>
<reference evidence="1" key="1">
    <citation type="submission" date="2014-11" db="EMBL/GenBank/DDBJ databases">
        <authorList>
            <person name="Amaro Gonzalez C."/>
        </authorList>
    </citation>
    <scope>NUCLEOTIDE SEQUENCE</scope>
</reference>
<proteinExistence type="predicted"/>
<name>A0A0E9UWQ5_ANGAN</name>
<dbReference type="AlphaFoldDB" id="A0A0E9UWQ5"/>
<sequence length="88" mass="9255">MCVKLNCCWVARIKGVNSSGRDPLYASCSASRTFWTPLTLLSSSATFAQLVPATRQDTLPTHSAGSSNGVECIGDSLSLLCSATTKVL</sequence>
<evidence type="ECO:0000313" key="1">
    <source>
        <dbReference type="EMBL" id="JAH70201.1"/>
    </source>
</evidence>
<reference evidence="1" key="2">
    <citation type="journal article" date="2015" name="Fish Shellfish Immunol.">
        <title>Early steps in the European eel (Anguilla anguilla)-Vibrio vulnificus interaction in the gills: Role of the RtxA13 toxin.</title>
        <authorList>
            <person name="Callol A."/>
            <person name="Pajuelo D."/>
            <person name="Ebbesson L."/>
            <person name="Teles M."/>
            <person name="MacKenzie S."/>
            <person name="Amaro C."/>
        </authorList>
    </citation>
    <scope>NUCLEOTIDE SEQUENCE</scope>
</reference>
<protein>
    <submittedName>
        <fullName evidence="1">Uncharacterized protein</fullName>
    </submittedName>
</protein>
<accession>A0A0E9UWQ5</accession>